<dbReference type="AlphaFoldDB" id="A0AAF0FLQ2"/>
<feature type="transmembrane region" description="Helical" evidence="1">
    <location>
        <begin position="111"/>
        <end position="132"/>
    </location>
</feature>
<dbReference type="RefSeq" id="WP_278098756.1">
    <property type="nucleotide sequence ID" value="NZ_CP091092.1"/>
</dbReference>
<feature type="transmembrane region" description="Helical" evidence="1">
    <location>
        <begin position="50"/>
        <end position="70"/>
    </location>
</feature>
<evidence type="ECO:0000256" key="1">
    <source>
        <dbReference type="SAM" id="Phobius"/>
    </source>
</evidence>
<evidence type="ECO:0000259" key="2">
    <source>
        <dbReference type="Pfam" id="PF09843"/>
    </source>
</evidence>
<reference evidence="3" key="1">
    <citation type="submission" date="2022-01" db="EMBL/GenBank/DDBJ databases">
        <title>Complete genome of Methanomicrobium antiquum DSM 21220.</title>
        <authorList>
            <person name="Chen S.-C."/>
            <person name="You Y.-T."/>
            <person name="Zhou Y.-Z."/>
            <person name="Lai M.-C."/>
        </authorList>
    </citation>
    <scope>NUCLEOTIDE SEQUENCE</scope>
    <source>
        <strain evidence="3">DSM 21220</strain>
    </source>
</reference>
<dbReference type="KEGG" id="manq:L1994_07060"/>
<feature type="transmembrane region" description="Helical" evidence="1">
    <location>
        <begin position="26"/>
        <end position="44"/>
    </location>
</feature>
<evidence type="ECO:0000313" key="3">
    <source>
        <dbReference type="EMBL" id="WFN35917.1"/>
    </source>
</evidence>
<feature type="transmembrane region" description="Helical" evidence="1">
    <location>
        <begin position="551"/>
        <end position="578"/>
    </location>
</feature>
<feature type="transmembrane region" description="Helical" evidence="1">
    <location>
        <begin position="164"/>
        <end position="184"/>
    </location>
</feature>
<dbReference type="Pfam" id="PF09843">
    <property type="entry name" value="DUF2070"/>
    <property type="match status" value="1"/>
</dbReference>
<keyword evidence="1" id="KW-1133">Transmembrane helix</keyword>
<organism evidence="3 4">
    <name type="scientific">Methanomicrobium antiquum</name>
    <dbReference type="NCBI Taxonomy" id="487686"/>
    <lineage>
        <taxon>Archaea</taxon>
        <taxon>Methanobacteriati</taxon>
        <taxon>Methanobacteriota</taxon>
        <taxon>Stenosarchaea group</taxon>
        <taxon>Methanomicrobia</taxon>
        <taxon>Methanomicrobiales</taxon>
        <taxon>Methanomicrobiaceae</taxon>
        <taxon>Methanomicrobium</taxon>
    </lineage>
</organism>
<keyword evidence="4" id="KW-1185">Reference proteome</keyword>
<dbReference type="Proteomes" id="UP001218895">
    <property type="component" value="Chromosome"/>
</dbReference>
<accession>A0AAF0FLQ2</accession>
<name>A0AAF0FLQ2_9EURY</name>
<feature type="transmembrane region" description="Helical" evidence="1">
    <location>
        <begin position="82"/>
        <end position="105"/>
    </location>
</feature>
<dbReference type="InterPro" id="IPR019204">
    <property type="entry name" value="DUF2070_membrane"/>
</dbReference>
<dbReference type="EMBL" id="CP091092">
    <property type="protein sequence ID" value="WFN35917.1"/>
    <property type="molecule type" value="Genomic_DNA"/>
</dbReference>
<dbReference type="GeneID" id="79950144"/>
<protein>
    <submittedName>
        <fullName evidence="3">DUF2070 family protein</fullName>
    </submittedName>
</protein>
<gene>
    <name evidence="3" type="ORF">L1994_07060</name>
</gene>
<keyword evidence="1" id="KW-0472">Membrane</keyword>
<feature type="domain" description="DUF2070" evidence="2">
    <location>
        <begin position="9"/>
        <end position="571"/>
    </location>
</feature>
<sequence>MPNTGESKIEGLTRFLFRAPSWPRSLAIILILSLSLDAASFIRSSDIHHFGFWGFFIPALLAFILTKPFVEIFGKKITWNRSALLALACTVFSIIISLFPFFLIFEGIYPLLYAVSLGFIFGIRLIVLVAIADYKISHMASPALLQSIFAIVLGTYYFGYVFTIYAVLIHLMFGAGVIMFLWLVERPLKKNFHISALNFINAFIAHNTDGSKALEEFFRDIGEDVYVPQTTLFFKRDGKKDIIFTVPNLHPGPMGEIGGGNLPKVLHESLGGETIVTHGCATHDFNLISENEIPKVVSAINKTRDNIKYYNTAGVSKRIVYDSVQVLSQPFGDSLLLVSTRYPEKTEDIDYPIGLSIMAEGQKRFSHIAFIDAHNCMTDVSNPVMPASRTAYEYMKVCDIAGEEAVNEKQETFEAGVAHVSVPFSREEGFGDIGIQAMVIQRGENKTAYVLFDGNNMLNGVREILRDEILKHVDECELMTTDSHVVNTLSGKNPVGYRIEAKKILPYALSAVNEAISDLAPARCGATTAWCEGVTVFGSHRISQLASSVNAMLTFIAPLGFTILLLAFIFSVVGYFLLT</sequence>
<evidence type="ECO:0000313" key="4">
    <source>
        <dbReference type="Proteomes" id="UP001218895"/>
    </source>
</evidence>
<proteinExistence type="predicted"/>
<keyword evidence="1" id="KW-0812">Transmembrane</keyword>
<feature type="transmembrane region" description="Helical" evidence="1">
    <location>
        <begin position="139"/>
        <end position="158"/>
    </location>
</feature>